<keyword evidence="2" id="KW-0808">Transferase</keyword>
<evidence type="ECO:0000313" key="2">
    <source>
        <dbReference type="EMBL" id="AOZ96801.1"/>
    </source>
</evidence>
<dbReference type="GO" id="GO:0008168">
    <property type="term" value="F:methyltransferase activity"/>
    <property type="evidence" value="ECO:0007669"/>
    <property type="project" value="UniProtKB-KW"/>
</dbReference>
<dbReference type="Pfam" id="PF13649">
    <property type="entry name" value="Methyltransf_25"/>
    <property type="match status" value="1"/>
</dbReference>
<keyword evidence="3" id="KW-1185">Reference proteome</keyword>
<protein>
    <submittedName>
        <fullName evidence="2">SAM-dependent methyltransferase</fullName>
    </submittedName>
</protein>
<reference evidence="3" key="1">
    <citation type="submission" date="2016-10" db="EMBL/GenBank/DDBJ databases">
        <title>The complete genome sequence of the rumen bacterium Butyrivibrio hungatei MB2003.</title>
        <authorList>
            <person name="Palevich N."/>
            <person name="Kelly W.J."/>
            <person name="Leahy S.C."/>
            <person name="Altermann E."/>
            <person name="Rakonjac J."/>
            <person name="Attwood G.T."/>
        </authorList>
    </citation>
    <scope>NUCLEOTIDE SEQUENCE [LARGE SCALE GENOMIC DNA]</scope>
    <source>
        <strain evidence="3">MB2003</strain>
    </source>
</reference>
<dbReference type="InterPro" id="IPR029063">
    <property type="entry name" value="SAM-dependent_MTases_sf"/>
</dbReference>
<name>A0A1D9P2S1_9FIRM</name>
<dbReference type="RefSeq" id="WP_071176463.1">
    <property type="nucleotide sequence ID" value="NZ_CP017831.1"/>
</dbReference>
<gene>
    <name evidence="2" type="ORF">bhn_I1768</name>
</gene>
<dbReference type="GO" id="GO:0032259">
    <property type="term" value="P:methylation"/>
    <property type="evidence" value="ECO:0007669"/>
    <property type="project" value="UniProtKB-KW"/>
</dbReference>
<dbReference type="InterPro" id="IPR041698">
    <property type="entry name" value="Methyltransf_25"/>
</dbReference>
<proteinExistence type="predicted"/>
<accession>A0A1D9P2S1</accession>
<dbReference type="EMBL" id="CP017831">
    <property type="protein sequence ID" value="AOZ96801.1"/>
    <property type="molecule type" value="Genomic_DNA"/>
</dbReference>
<dbReference type="Gene3D" id="3.40.50.150">
    <property type="entry name" value="Vaccinia Virus protein VP39"/>
    <property type="match status" value="1"/>
</dbReference>
<sequence length="239" mass="27905">MGSIEKYKKYFTKEYLMGPNSFRLLDELIRRCPEDVKFDRTLDLGCGFALTSLFIANETDAKHVYAFDLWVSATENYKRITANGQVDKIIPIHGDAMDMPFAEDYFDSIVSVDSYHYFGCKECVFAEKILPFVKENGYVMIAIPGLKERPQGELKQLFETWAEGDDSELFKTATWWESLLIKECGDRCRIDVKEAECYDIAWQEWFESGHEYGVRDKEFLDRGLYDILNFLLIYVRKGK</sequence>
<dbReference type="CDD" id="cd02440">
    <property type="entry name" value="AdoMet_MTases"/>
    <property type="match status" value="1"/>
</dbReference>
<dbReference type="Proteomes" id="UP000179284">
    <property type="component" value="Chromosome I"/>
</dbReference>
<dbReference type="SUPFAM" id="SSF53335">
    <property type="entry name" value="S-adenosyl-L-methionine-dependent methyltransferases"/>
    <property type="match status" value="1"/>
</dbReference>
<feature type="domain" description="Methyltransferase" evidence="1">
    <location>
        <begin position="42"/>
        <end position="136"/>
    </location>
</feature>
<dbReference type="OrthoDB" id="9804312at2"/>
<evidence type="ECO:0000259" key="1">
    <source>
        <dbReference type="Pfam" id="PF13649"/>
    </source>
</evidence>
<dbReference type="KEGG" id="bhu:bhn_I1768"/>
<keyword evidence="2" id="KW-0489">Methyltransferase</keyword>
<dbReference type="AlphaFoldDB" id="A0A1D9P2S1"/>
<evidence type="ECO:0000313" key="3">
    <source>
        <dbReference type="Proteomes" id="UP000179284"/>
    </source>
</evidence>
<organism evidence="2 3">
    <name type="scientific">Butyrivibrio hungatei</name>
    <dbReference type="NCBI Taxonomy" id="185008"/>
    <lineage>
        <taxon>Bacteria</taxon>
        <taxon>Bacillati</taxon>
        <taxon>Bacillota</taxon>
        <taxon>Clostridia</taxon>
        <taxon>Lachnospirales</taxon>
        <taxon>Lachnospiraceae</taxon>
        <taxon>Butyrivibrio</taxon>
    </lineage>
</organism>